<organism evidence="1 2">
    <name type="scientific">Empedobacter falsenii</name>
    <dbReference type="NCBI Taxonomy" id="343874"/>
    <lineage>
        <taxon>Bacteria</taxon>
        <taxon>Pseudomonadati</taxon>
        <taxon>Bacteroidota</taxon>
        <taxon>Flavobacteriia</taxon>
        <taxon>Flavobacteriales</taxon>
        <taxon>Weeksellaceae</taxon>
        <taxon>Empedobacter</taxon>
    </lineage>
</organism>
<dbReference type="Proteomes" id="UP001173578">
    <property type="component" value="Unassembled WGS sequence"/>
</dbReference>
<protein>
    <submittedName>
        <fullName evidence="1">Uncharacterized protein</fullName>
    </submittedName>
</protein>
<evidence type="ECO:0000313" key="1">
    <source>
        <dbReference type="EMBL" id="MDM1550667.1"/>
    </source>
</evidence>
<reference evidence="1" key="2">
    <citation type="journal article" date="2022" name="Sci. Total Environ.">
        <title>Prevalence, transmission, and molecular epidemiology of tet(X)-positive bacteria among humans, animals, and environmental niches in China: An epidemiological, and genomic-based study.</title>
        <authorList>
            <person name="Dong N."/>
            <person name="Zeng Y."/>
            <person name="Cai C."/>
            <person name="Sun C."/>
            <person name="Lu J."/>
            <person name="Liu C."/>
            <person name="Zhou H."/>
            <person name="Sun Q."/>
            <person name="Shu L."/>
            <person name="Wang H."/>
            <person name="Wang Y."/>
            <person name="Wang S."/>
            <person name="Wu C."/>
            <person name="Chan E.W."/>
            <person name="Chen G."/>
            <person name="Shen Z."/>
            <person name="Chen S."/>
            <person name="Zhang R."/>
        </authorList>
    </citation>
    <scope>NUCLEOTIDE SEQUENCE</scope>
    <source>
        <strain evidence="1">210</strain>
    </source>
</reference>
<proteinExistence type="predicted"/>
<reference evidence="1" key="1">
    <citation type="submission" date="2020-06" db="EMBL/GenBank/DDBJ databases">
        <authorList>
            <person name="Dong N."/>
        </authorList>
    </citation>
    <scope>NUCLEOTIDE SEQUENCE</scope>
    <source>
        <strain evidence="1">210</strain>
    </source>
</reference>
<comment type="caution">
    <text evidence="1">The sequence shown here is derived from an EMBL/GenBank/DDBJ whole genome shotgun (WGS) entry which is preliminary data.</text>
</comment>
<evidence type="ECO:0000313" key="2">
    <source>
        <dbReference type="Proteomes" id="UP001173578"/>
    </source>
</evidence>
<name>A0AAW7DIA8_9FLAO</name>
<gene>
    <name evidence="1" type="ORF">HX095_05520</name>
</gene>
<accession>A0AAW7DIA8</accession>
<sequence>MQNTSKVQQGQSFIDKTLELTGSVESLLEMAILNNVSITDDVSIGKEILGTQILKNSIVEGLTNELIATKITSEINQVIPEDLGIGKMAIESTFIVR</sequence>
<dbReference type="EMBL" id="JACALR010000002">
    <property type="protein sequence ID" value="MDM1550667.1"/>
    <property type="molecule type" value="Genomic_DNA"/>
</dbReference>
<dbReference type="RefSeq" id="WP_286485352.1">
    <property type="nucleotide sequence ID" value="NZ_JACALR010000002.1"/>
</dbReference>
<dbReference type="AlphaFoldDB" id="A0AAW7DIA8"/>